<dbReference type="PANTHER" id="PTHR19354">
    <property type="entry name" value="ZIPPER PUTATIVE TUMOR SUPPRESSOR 2 HOMOLOG-LIKE PROTEIN-RELATED"/>
    <property type="match status" value="1"/>
</dbReference>
<feature type="region of interest" description="Disordered" evidence="4">
    <location>
        <begin position="1"/>
        <end position="27"/>
    </location>
</feature>
<reference evidence="5" key="2">
    <citation type="submission" date="2025-09" db="UniProtKB">
        <authorList>
            <consortium name="Ensembl"/>
        </authorList>
    </citation>
    <scope>IDENTIFICATION</scope>
</reference>
<feature type="region of interest" description="Disordered" evidence="4">
    <location>
        <begin position="119"/>
        <end position="147"/>
    </location>
</feature>
<feature type="region of interest" description="Disordered" evidence="4">
    <location>
        <begin position="267"/>
        <end position="295"/>
    </location>
</feature>
<keyword evidence="2" id="KW-0963">Cytoplasm</keyword>
<keyword evidence="6" id="KW-1185">Reference proteome</keyword>
<accession>A0A8C6SPE3</accession>
<evidence type="ECO:0000256" key="2">
    <source>
        <dbReference type="ARBA" id="ARBA00022490"/>
    </source>
</evidence>
<evidence type="ECO:0000256" key="4">
    <source>
        <dbReference type="SAM" id="MobiDB-lite"/>
    </source>
</evidence>
<evidence type="ECO:0000313" key="6">
    <source>
        <dbReference type="Proteomes" id="UP000694523"/>
    </source>
</evidence>
<protein>
    <submittedName>
        <fullName evidence="5">Leucine zipper, putative tumor suppressor 2b</fullName>
    </submittedName>
</protein>
<proteinExistence type="predicted"/>
<dbReference type="Pfam" id="PF06818">
    <property type="entry name" value="Fez1"/>
    <property type="match status" value="1"/>
</dbReference>
<comment type="subcellular location">
    <subcellularLocation>
        <location evidence="1">Cytoplasm</location>
    </subcellularLocation>
</comment>
<sequence>MALVQALPMSAESHPSALSGGPMGSVSSLVPSRTVPYQDHSRAEPGARVRKVTPGTTCVGLEAAQDSMVQSHASPMKKQGATGYSRVQETEKGHYTYLNEEYVDDWNDSLLNSVISSGGETDDTKEGFNGSMGGPPPKLIPVSGKLEKRGPKRRRHWTVLFPVRLGEELSLQSAPLWRSRVRCLFCLWPQVYQLQQEKRKLQEDFAQLLKEREQLEERSEEQLKSFEEERKVWHEEKDKVIRYQKQLQQNYVQMYRRNRELEQHLQELSQELESRDDDEGSGNEINFDEIAATEI</sequence>
<dbReference type="Ensembl" id="ENSNMLT00000011103.1">
    <property type="protein sequence ID" value="ENSNMLP00000009828.1"/>
    <property type="gene ID" value="ENSNMLG00000006820.1"/>
</dbReference>
<dbReference type="GO" id="GO:0005737">
    <property type="term" value="C:cytoplasm"/>
    <property type="evidence" value="ECO:0007669"/>
    <property type="project" value="UniProtKB-SubCell"/>
</dbReference>
<evidence type="ECO:0000313" key="5">
    <source>
        <dbReference type="Ensembl" id="ENSNMLP00000009828.1"/>
    </source>
</evidence>
<name>A0A8C6SPE3_9GOBI</name>
<dbReference type="Proteomes" id="UP000694523">
    <property type="component" value="Unplaced"/>
</dbReference>
<dbReference type="PANTHER" id="PTHR19354:SF4">
    <property type="entry name" value="ZIPPER PUTATIVE TUMOR SUPPRESSOR 2-RELATED"/>
    <property type="match status" value="1"/>
</dbReference>
<dbReference type="GO" id="GO:0090090">
    <property type="term" value="P:negative regulation of canonical Wnt signaling pathway"/>
    <property type="evidence" value="ECO:0007669"/>
    <property type="project" value="TreeGrafter"/>
</dbReference>
<evidence type="ECO:0000256" key="3">
    <source>
        <dbReference type="ARBA" id="ARBA00023054"/>
    </source>
</evidence>
<dbReference type="InterPro" id="IPR045329">
    <property type="entry name" value="LZTS"/>
</dbReference>
<organism evidence="5 6">
    <name type="scientific">Neogobius melanostomus</name>
    <name type="common">round goby</name>
    <dbReference type="NCBI Taxonomy" id="47308"/>
    <lineage>
        <taxon>Eukaryota</taxon>
        <taxon>Metazoa</taxon>
        <taxon>Chordata</taxon>
        <taxon>Craniata</taxon>
        <taxon>Vertebrata</taxon>
        <taxon>Euteleostomi</taxon>
        <taxon>Actinopterygii</taxon>
        <taxon>Neopterygii</taxon>
        <taxon>Teleostei</taxon>
        <taxon>Neoteleostei</taxon>
        <taxon>Acanthomorphata</taxon>
        <taxon>Gobiaria</taxon>
        <taxon>Gobiiformes</taxon>
        <taxon>Gobioidei</taxon>
        <taxon>Gobiidae</taxon>
        <taxon>Benthophilinae</taxon>
        <taxon>Neogobiini</taxon>
        <taxon>Neogobius</taxon>
    </lineage>
</organism>
<evidence type="ECO:0000256" key="1">
    <source>
        <dbReference type="ARBA" id="ARBA00004496"/>
    </source>
</evidence>
<keyword evidence="3" id="KW-0175">Coiled coil</keyword>
<reference evidence="5" key="1">
    <citation type="submission" date="2025-08" db="UniProtKB">
        <authorList>
            <consortium name="Ensembl"/>
        </authorList>
    </citation>
    <scope>IDENTIFICATION</scope>
</reference>
<dbReference type="AlphaFoldDB" id="A0A8C6SPE3"/>